<dbReference type="InterPro" id="IPR007513">
    <property type="entry name" value="SERF-like_N"/>
</dbReference>
<feature type="domain" description="Small EDRK-rich factor-like N-terminal" evidence="2">
    <location>
        <begin position="1"/>
        <end position="37"/>
    </location>
</feature>
<dbReference type="AlphaFoldDB" id="A0A2C5XIM9"/>
<dbReference type="STRING" id="1035309.A0A2C5XIM9"/>
<proteinExistence type="predicted"/>
<dbReference type="Pfam" id="PF04419">
    <property type="entry name" value="SERF-like_N"/>
    <property type="match status" value="1"/>
</dbReference>
<evidence type="ECO:0000256" key="1">
    <source>
        <dbReference type="SAM" id="MobiDB-lite"/>
    </source>
</evidence>
<gene>
    <name evidence="3" type="ORF">CFIMG_000348RA</name>
</gene>
<evidence type="ECO:0000313" key="3">
    <source>
        <dbReference type="EMBL" id="PHH55690.1"/>
    </source>
</evidence>
<sequence>MARGNQREKAREANLKKQANQKKGNSLSGAEMQRAKESAAEIMRKKQAAAEARKLEQAAKK</sequence>
<protein>
    <recommendedName>
        <fullName evidence="2">Small EDRK-rich factor-like N-terminal domain-containing protein</fullName>
    </recommendedName>
</protein>
<feature type="region of interest" description="Disordered" evidence="1">
    <location>
        <begin position="1"/>
        <end position="45"/>
    </location>
</feature>
<evidence type="ECO:0000313" key="4">
    <source>
        <dbReference type="Proteomes" id="UP000222788"/>
    </source>
</evidence>
<feature type="compositionally biased region" description="Polar residues" evidence="1">
    <location>
        <begin position="17"/>
        <end position="28"/>
    </location>
</feature>
<keyword evidence="4" id="KW-1185">Reference proteome</keyword>
<reference evidence="3 4" key="2">
    <citation type="journal article" date="2013" name="IMA Fungus">
        <title>IMA Genome-F 1: Ceratocystis fimbriata: Draft nuclear genome sequence for the plant pathogen, Ceratocystis fimbriata.</title>
        <authorList>
            <person name="Wilken P.M."/>
            <person name="Steenkamp E.T."/>
            <person name="Wingfield M.J."/>
            <person name="de Beer Z.W."/>
            <person name="Wingfield B.D."/>
        </authorList>
    </citation>
    <scope>NUCLEOTIDE SEQUENCE [LARGE SCALE GENOMIC DNA]</scope>
    <source>
        <strain evidence="3 4">CBS 114723</strain>
    </source>
</reference>
<feature type="compositionally biased region" description="Basic and acidic residues" evidence="1">
    <location>
        <begin position="33"/>
        <end position="44"/>
    </location>
</feature>
<reference evidence="3 4" key="1">
    <citation type="journal article" date="2013" name="Fungal Biol.">
        <title>Analysis of microsatellite markers in the genome of the plant pathogen Ceratocystis fimbriata.</title>
        <authorList>
            <person name="Simpson M.C."/>
            <person name="Wilken P.M."/>
            <person name="Coetzee M.P."/>
            <person name="Wingfield M.J."/>
            <person name="Wingfield B.D."/>
        </authorList>
    </citation>
    <scope>NUCLEOTIDE SEQUENCE [LARGE SCALE GENOMIC DNA]</scope>
    <source>
        <strain evidence="3 4">CBS 114723</strain>
    </source>
</reference>
<name>A0A2C5XIM9_9PEZI</name>
<evidence type="ECO:0000259" key="2">
    <source>
        <dbReference type="Pfam" id="PF04419"/>
    </source>
</evidence>
<dbReference type="EMBL" id="APWK03000008">
    <property type="protein sequence ID" value="PHH55690.1"/>
    <property type="molecule type" value="Genomic_DNA"/>
</dbReference>
<dbReference type="OrthoDB" id="18018at2759"/>
<dbReference type="Proteomes" id="UP000222788">
    <property type="component" value="Unassembled WGS sequence"/>
</dbReference>
<organism evidence="3 4">
    <name type="scientific">Ceratocystis fimbriata CBS 114723</name>
    <dbReference type="NCBI Taxonomy" id="1035309"/>
    <lineage>
        <taxon>Eukaryota</taxon>
        <taxon>Fungi</taxon>
        <taxon>Dikarya</taxon>
        <taxon>Ascomycota</taxon>
        <taxon>Pezizomycotina</taxon>
        <taxon>Sordariomycetes</taxon>
        <taxon>Hypocreomycetidae</taxon>
        <taxon>Microascales</taxon>
        <taxon>Ceratocystidaceae</taxon>
        <taxon>Ceratocystis</taxon>
    </lineage>
</organism>
<comment type="caution">
    <text evidence="3">The sequence shown here is derived from an EMBL/GenBank/DDBJ whole genome shotgun (WGS) entry which is preliminary data.</text>
</comment>
<feature type="compositionally biased region" description="Basic and acidic residues" evidence="1">
    <location>
        <begin position="1"/>
        <end position="15"/>
    </location>
</feature>
<accession>A0A2C5XIM9</accession>